<protein>
    <submittedName>
        <fullName evidence="2">Competence protein</fullName>
    </submittedName>
</protein>
<name>A0A0N0LT95_9HELI</name>
<feature type="domain" description="CinA C-terminal" evidence="1">
    <location>
        <begin position="193"/>
        <end position="345"/>
    </location>
</feature>
<dbReference type="PATRIC" id="fig|35818.11.peg.1476"/>
<sequence>MNTLFCIEKNYSFKPLRDFATRYAEDLLGEIHQIHFINTDDSLEYLSKNLDCLIQNSNNILILSPKDSLQEISSHIQQQLDSKAIQEKNIYYFKILHCLITLQTFPQNSPQHSLESLLQTPKNTTFLYPLGIECKSAYMLLKPLAKIHNVALQIAFESNEIGILKAIGNSQESLKNFLQEMQQTLQNKIFPSQNLAQSIIKILAQNKQKITTAESCTGGLAAYYLTKESGASEVFDAGIISYSNAIKNAWLEVSQNHLEQFGAVSEIVVYEMLKGALKASGADFAIATSGIAGPNGGSPNKPVGTIFIGAMNKNGDEIIQRVLFQGDRNYIQEQSCLYAYLLFLKLFFKNY</sequence>
<dbReference type="Gene3D" id="3.90.950.20">
    <property type="entry name" value="CinA-like"/>
    <property type="match status" value="1"/>
</dbReference>
<gene>
    <name evidence="2" type="ORF">HPU229334_07480</name>
</gene>
<evidence type="ECO:0000259" key="1">
    <source>
        <dbReference type="Pfam" id="PF02464"/>
    </source>
</evidence>
<dbReference type="NCBIfam" id="TIGR00199">
    <property type="entry name" value="PncC_domain"/>
    <property type="match status" value="1"/>
</dbReference>
<proteinExistence type="predicted"/>
<accession>A0A0N0LT95</accession>
<evidence type="ECO:0000313" key="2">
    <source>
        <dbReference type="EMBL" id="KPH55651.1"/>
    </source>
</evidence>
<dbReference type="STRING" id="35818.HPU229336_02665"/>
<reference evidence="2 3" key="1">
    <citation type="submission" date="2014-06" db="EMBL/GenBank/DDBJ databases">
        <title>Helicobacter pullorum isolates in fresh chicken meat - phenotypic and genotypic features.</title>
        <authorList>
            <person name="Borges V."/>
            <person name="Santos A."/>
            <person name="Correia C.B."/>
            <person name="Saraiva M."/>
            <person name="Menard A."/>
            <person name="Vieira L."/>
            <person name="Sampaio D.A."/>
            <person name="Gomes J.P."/>
            <person name="Oleastro M."/>
        </authorList>
    </citation>
    <scope>NUCLEOTIDE SEQUENCE [LARGE SCALE GENOMIC DNA]</scope>
    <source>
        <strain evidence="2 3">229334/12</strain>
    </source>
</reference>
<dbReference type="AlphaFoldDB" id="A0A0N0LT95"/>
<dbReference type="InterPro" id="IPR008136">
    <property type="entry name" value="CinA_C"/>
</dbReference>
<dbReference type="SUPFAM" id="SSF142433">
    <property type="entry name" value="CinA-like"/>
    <property type="match status" value="1"/>
</dbReference>
<dbReference type="Proteomes" id="UP000037997">
    <property type="component" value="Unassembled WGS sequence"/>
</dbReference>
<evidence type="ECO:0000313" key="3">
    <source>
        <dbReference type="Proteomes" id="UP000037997"/>
    </source>
</evidence>
<organism evidence="2 3">
    <name type="scientific">Helicobacter pullorum</name>
    <dbReference type="NCBI Taxonomy" id="35818"/>
    <lineage>
        <taxon>Bacteria</taxon>
        <taxon>Pseudomonadati</taxon>
        <taxon>Campylobacterota</taxon>
        <taxon>Epsilonproteobacteria</taxon>
        <taxon>Campylobacterales</taxon>
        <taxon>Helicobacteraceae</taxon>
        <taxon>Helicobacter</taxon>
    </lineage>
</organism>
<comment type="caution">
    <text evidence="2">The sequence shown here is derived from an EMBL/GenBank/DDBJ whole genome shotgun (WGS) entry which is preliminary data.</text>
</comment>
<dbReference type="InterPro" id="IPR036653">
    <property type="entry name" value="CinA-like_C"/>
</dbReference>
<dbReference type="EMBL" id="JNOC01000035">
    <property type="protein sequence ID" value="KPH55651.1"/>
    <property type="molecule type" value="Genomic_DNA"/>
</dbReference>
<dbReference type="Pfam" id="PF02464">
    <property type="entry name" value="CinA"/>
    <property type="match status" value="1"/>
</dbReference>
<dbReference type="RefSeq" id="WP_054198118.1">
    <property type="nucleotide sequence ID" value="NZ_JNOC01000035.1"/>
</dbReference>